<accession>A0A8G1ZEN2</accession>
<proteinExistence type="predicted"/>
<dbReference type="EMBL" id="SEOO01000048">
    <property type="protein sequence ID" value="RYM07423.1"/>
    <property type="molecule type" value="Genomic_DNA"/>
</dbReference>
<dbReference type="Proteomes" id="UP000291572">
    <property type="component" value="Unassembled WGS sequence"/>
</dbReference>
<dbReference type="RefSeq" id="WP_129927515.1">
    <property type="nucleotide sequence ID" value="NZ_SEOO01000048.1"/>
</dbReference>
<reference evidence="1 2" key="1">
    <citation type="submission" date="2019-02" db="EMBL/GenBank/DDBJ databases">
        <authorList>
            <person name="Feng G."/>
        </authorList>
    </citation>
    <scope>NUCLEOTIDE SEQUENCE [LARGE SCALE GENOMIC DNA]</scope>
    <source>
        <strain evidence="1 2">CCTCC AB 2011146</strain>
    </source>
</reference>
<sequence length="229" mass="25429">MTNTWKNVLSAAVAAKWQTGQCFLIAQVKPLLTTHGFEVEALLEGRQMRIFLESEAPELRQIVNEEQPTNWGLVPPEATPERPHAQYFGSKTRRSTSSTTFPYQNALRTAFGRSLEDGLRRFVLHSPVRFVDLPNGAPNPDGVEVTRDDLAVGADDTTIVTHVTTWIGRNGLTAADYQPSRSSFMRSAKPQATALHDLIDMIEPADLDRIALPLDIVRKMLAKPGHSSR</sequence>
<comment type="caution">
    <text evidence="1">The sequence shown here is derived from an EMBL/GenBank/DDBJ whole genome shotgun (WGS) entry which is preliminary data.</text>
</comment>
<evidence type="ECO:0000313" key="2">
    <source>
        <dbReference type="Proteomes" id="UP000291572"/>
    </source>
</evidence>
<dbReference type="AlphaFoldDB" id="A0A8G1ZEN2"/>
<evidence type="ECO:0000313" key="1">
    <source>
        <dbReference type="EMBL" id="RYM07423.1"/>
    </source>
</evidence>
<name>A0A8G1ZEN2_9SPHN</name>
<protein>
    <submittedName>
        <fullName evidence="1">Uncharacterized protein</fullName>
    </submittedName>
</protein>
<gene>
    <name evidence="1" type="ORF">EWH12_19045</name>
</gene>
<organism evidence="1 2">
    <name type="scientific">Sphingobium cupriresistens</name>
    <dbReference type="NCBI Taxonomy" id="1132417"/>
    <lineage>
        <taxon>Bacteria</taxon>
        <taxon>Pseudomonadati</taxon>
        <taxon>Pseudomonadota</taxon>
        <taxon>Alphaproteobacteria</taxon>
        <taxon>Sphingomonadales</taxon>
        <taxon>Sphingomonadaceae</taxon>
        <taxon>Sphingobium</taxon>
    </lineage>
</organism>